<dbReference type="OrthoDB" id="8964853at2759"/>
<evidence type="ECO:0000313" key="4">
    <source>
        <dbReference type="Proteomes" id="UP000275385"/>
    </source>
</evidence>
<dbReference type="InterPro" id="IPR040112">
    <property type="entry name" value="WetA"/>
</dbReference>
<dbReference type="Proteomes" id="UP000275385">
    <property type="component" value="Unassembled WGS sequence"/>
</dbReference>
<dbReference type="PANTHER" id="PTHR22934">
    <property type="entry name" value="PROTEIN ESC1/WETA-RELATED"/>
    <property type="match status" value="1"/>
</dbReference>
<name>A0A420XZR2_9PEZI</name>
<evidence type="ECO:0000259" key="2">
    <source>
        <dbReference type="PROSITE" id="PS50888"/>
    </source>
</evidence>
<feature type="region of interest" description="Disordered" evidence="1">
    <location>
        <begin position="48"/>
        <end position="127"/>
    </location>
</feature>
<dbReference type="InterPro" id="IPR036638">
    <property type="entry name" value="HLH_DNA-bd_sf"/>
</dbReference>
<dbReference type="Gene3D" id="4.10.280.10">
    <property type="entry name" value="Helix-loop-helix DNA-binding domain"/>
    <property type="match status" value="1"/>
</dbReference>
<feature type="compositionally biased region" description="Low complexity" evidence="1">
    <location>
        <begin position="85"/>
        <end position="99"/>
    </location>
</feature>
<feature type="compositionally biased region" description="Polar residues" evidence="1">
    <location>
        <begin position="55"/>
        <end position="82"/>
    </location>
</feature>
<evidence type="ECO:0000256" key="1">
    <source>
        <dbReference type="SAM" id="MobiDB-lite"/>
    </source>
</evidence>
<feature type="region of interest" description="Disordered" evidence="1">
    <location>
        <begin position="1"/>
        <end position="28"/>
    </location>
</feature>
<evidence type="ECO:0000313" key="3">
    <source>
        <dbReference type="EMBL" id="RKU41161.1"/>
    </source>
</evidence>
<dbReference type="Pfam" id="PF00010">
    <property type="entry name" value="HLH"/>
    <property type="match status" value="1"/>
</dbReference>
<keyword evidence="4" id="KW-1185">Reference proteome</keyword>
<protein>
    <recommendedName>
        <fullName evidence="2">BHLH domain-containing protein</fullName>
    </recommendedName>
</protein>
<comment type="caution">
    <text evidence="3">The sequence shown here is derived from an EMBL/GenBank/DDBJ whole genome shotgun (WGS) entry which is preliminary data.</text>
</comment>
<dbReference type="EMBL" id="QVQW01000081">
    <property type="protein sequence ID" value="RKU41161.1"/>
    <property type="molecule type" value="Genomic_DNA"/>
</dbReference>
<dbReference type="SUPFAM" id="SSF47459">
    <property type="entry name" value="HLH, helix-loop-helix DNA-binding domain"/>
    <property type="match status" value="1"/>
</dbReference>
<proteinExistence type="predicted"/>
<feature type="region of interest" description="Disordered" evidence="1">
    <location>
        <begin position="157"/>
        <end position="180"/>
    </location>
</feature>
<feature type="domain" description="BHLH" evidence="2">
    <location>
        <begin position="339"/>
        <end position="390"/>
    </location>
</feature>
<gene>
    <name evidence="3" type="ORF">DL546_003445</name>
</gene>
<organism evidence="3 4">
    <name type="scientific">Coniochaeta pulveracea</name>
    <dbReference type="NCBI Taxonomy" id="177199"/>
    <lineage>
        <taxon>Eukaryota</taxon>
        <taxon>Fungi</taxon>
        <taxon>Dikarya</taxon>
        <taxon>Ascomycota</taxon>
        <taxon>Pezizomycotina</taxon>
        <taxon>Sordariomycetes</taxon>
        <taxon>Sordariomycetidae</taxon>
        <taxon>Coniochaetales</taxon>
        <taxon>Coniochaetaceae</taxon>
        <taxon>Coniochaeta</taxon>
    </lineage>
</organism>
<feature type="compositionally biased region" description="Polar residues" evidence="1">
    <location>
        <begin position="158"/>
        <end position="179"/>
    </location>
</feature>
<reference evidence="3 4" key="1">
    <citation type="submission" date="2018-08" db="EMBL/GenBank/DDBJ databases">
        <title>Draft genome of the lignicolous fungus Coniochaeta pulveracea.</title>
        <authorList>
            <person name="Borstlap C.J."/>
            <person name="De Witt R.N."/>
            <person name="Botha A."/>
            <person name="Volschenk H."/>
        </authorList>
    </citation>
    <scope>NUCLEOTIDE SEQUENCE [LARGE SCALE GENOMIC DNA]</scope>
    <source>
        <strain evidence="3 4">CAB683</strain>
    </source>
</reference>
<sequence length="504" mass="55608">MEQPRPVTSQKLPAGLAGVLNGPEDHRDSAYFSSVDFASKHNSAASGLGVHVASPTGSAFQSSVSPAADNTPSPTANMSQPPLISPAHSHMSVASMMSPTTPGTAQSRQFDRKHSVESGPNSATFLGHGEVPEALSRRESVDSRINQGFTDLRLGNSPYASHNQSTSSIHQTLQQQRNPRPNLESLSVHRISNGYQPSAERNPDHHFKARTAPAITGPAIGQIARAAEPTKGQAWAFPEEEIQRVSSSGAAGSFIESRRSSVAESFASSQFTTESRLPPGQRRLDDGLAPAEYHHRLSNASGEYSTVHHHTLQHKQLGDLRNEEAGSQTGSQPYSRTPELRVSHKLAERKRRTEMKELFEQLRDMMPQERGSKASKWEILTKAIAEHQRLTESIKYWQNQASIAHQENEHVRRERDALRMENQQLRAERSASLNGQHQRMPSQVMATDTYQADQQFGRGPSRPELPPLRSLQNGVSGAPALDSMTGVQYEHQQVNGYRPVEQRY</sequence>
<feature type="compositionally biased region" description="Low complexity" evidence="1">
    <location>
        <begin position="457"/>
        <end position="471"/>
    </location>
</feature>
<dbReference type="PANTHER" id="PTHR22934:SF23">
    <property type="entry name" value="ZF-C3H1 DOMAIN-CONTAINING PROTEIN"/>
    <property type="match status" value="1"/>
</dbReference>
<dbReference type="GO" id="GO:0046983">
    <property type="term" value="F:protein dimerization activity"/>
    <property type="evidence" value="ECO:0007669"/>
    <property type="project" value="InterPro"/>
</dbReference>
<accession>A0A420XZR2</accession>
<feature type="compositionally biased region" description="Polar residues" evidence="1">
    <location>
        <begin position="1"/>
        <end position="11"/>
    </location>
</feature>
<feature type="region of interest" description="Disordered" evidence="1">
    <location>
        <begin position="456"/>
        <end position="483"/>
    </location>
</feature>
<dbReference type="STRING" id="177199.A0A420XZR2"/>
<dbReference type="SMART" id="SM00353">
    <property type="entry name" value="HLH"/>
    <property type="match status" value="1"/>
</dbReference>
<dbReference type="AlphaFoldDB" id="A0A420XZR2"/>
<dbReference type="InterPro" id="IPR011598">
    <property type="entry name" value="bHLH_dom"/>
</dbReference>
<dbReference type="PROSITE" id="PS50888">
    <property type="entry name" value="BHLH"/>
    <property type="match status" value="1"/>
</dbReference>